<evidence type="ECO:0000313" key="2">
    <source>
        <dbReference type="EMBL" id="KAF7827181.1"/>
    </source>
</evidence>
<keyword evidence="2" id="KW-0695">RNA-directed DNA polymerase</keyword>
<feature type="compositionally biased region" description="Polar residues" evidence="1">
    <location>
        <begin position="150"/>
        <end position="160"/>
    </location>
</feature>
<dbReference type="PANTHER" id="PTHR47723">
    <property type="entry name" value="OS05G0353850 PROTEIN"/>
    <property type="match status" value="1"/>
</dbReference>
<reference evidence="2" key="1">
    <citation type="submission" date="2020-09" db="EMBL/GenBank/DDBJ databases">
        <title>Genome-Enabled Discovery of Anthraquinone Biosynthesis in Senna tora.</title>
        <authorList>
            <person name="Kang S.-H."/>
            <person name="Pandey R.P."/>
            <person name="Lee C.-M."/>
            <person name="Sim J.-S."/>
            <person name="Jeong J.-T."/>
            <person name="Choi B.-S."/>
            <person name="Jung M."/>
            <person name="Ginzburg D."/>
            <person name="Zhao K."/>
            <person name="Won S.Y."/>
            <person name="Oh T.-J."/>
            <person name="Yu Y."/>
            <person name="Kim N.-H."/>
            <person name="Lee O.R."/>
            <person name="Lee T.-H."/>
            <person name="Bashyal P."/>
            <person name="Kim T.-S."/>
            <person name="Lee W.-H."/>
            <person name="Kawkins C."/>
            <person name="Kim C.-K."/>
            <person name="Kim J.S."/>
            <person name="Ahn B.O."/>
            <person name="Rhee S.Y."/>
            <person name="Sohng J.K."/>
        </authorList>
    </citation>
    <scope>NUCLEOTIDE SEQUENCE</scope>
    <source>
        <tissue evidence="2">Leaf</tissue>
    </source>
</reference>
<protein>
    <submittedName>
        <fullName evidence="2">Reverse transcriptase</fullName>
    </submittedName>
</protein>
<dbReference type="CDD" id="cd06222">
    <property type="entry name" value="RNase_H_like"/>
    <property type="match status" value="1"/>
</dbReference>
<dbReference type="AlphaFoldDB" id="A0A834WPR9"/>
<sequence length="500" mass="56239">MPRQPRLSSQANRREVMQRNRNKKFRMELRQRLRFAKHFKTPIIIPLRGFFSEKPNGDTPESHQLAEPQHQNPIPLENMGEPHISTHNPNNLATSMGTPTVRKLDSSDQRTSSERANDEPSGKRTSNFAPSSYHSYQPCSDRSSDEQRAFQHQPTSQGIQSGHLHIARFIPGESPSRSPPLHNQLSPISGRLRHVLAIARHGISERYIEPELEESVGSVGQDDIEIDNNMTPINILTWNARGAASADFCLAIMDLKTCHLPRVVFISEIKVGGIQAENIIKSIVYVGFSLCQDGYPRVIERRRSNRILALQDQSGNWLYNPLEIKDHITDYFFNCFTASPVDNIDVNLPLPSISSSDKISLSTMPNALDIKNALFSLKPYKAPGVDGFQAAFFQKYWDVFSNDIILSIQDIFSSKSYNLNVKWNPPNFGWWKLNSDGACSGNLGPFAISGIIRDHMGNWVKGFSGYVGHGLPFEDLVKLKCPTPSEKETSVLIFLLSVPF</sequence>
<keyword evidence="2" id="KW-0808">Transferase</keyword>
<name>A0A834WPR9_9FABA</name>
<feature type="compositionally biased region" description="Polar residues" evidence="1">
    <location>
        <begin position="1"/>
        <end position="11"/>
    </location>
</feature>
<dbReference type="PANTHER" id="PTHR47723:SF23">
    <property type="entry name" value="REVERSE TRANSCRIPTASE-LIKE PROTEIN"/>
    <property type="match status" value="1"/>
</dbReference>
<gene>
    <name evidence="2" type="ORF">G2W53_018345</name>
</gene>
<evidence type="ECO:0000313" key="3">
    <source>
        <dbReference type="Proteomes" id="UP000634136"/>
    </source>
</evidence>
<dbReference type="GO" id="GO:0003964">
    <property type="term" value="F:RNA-directed DNA polymerase activity"/>
    <property type="evidence" value="ECO:0007669"/>
    <property type="project" value="UniProtKB-KW"/>
</dbReference>
<dbReference type="Proteomes" id="UP000634136">
    <property type="component" value="Unassembled WGS sequence"/>
</dbReference>
<feature type="compositionally biased region" description="Polar residues" evidence="1">
    <location>
        <begin position="123"/>
        <end position="141"/>
    </location>
</feature>
<dbReference type="InterPro" id="IPR053151">
    <property type="entry name" value="RNase_H-like"/>
</dbReference>
<feature type="region of interest" description="Disordered" evidence="1">
    <location>
        <begin position="50"/>
        <end position="162"/>
    </location>
</feature>
<organism evidence="2 3">
    <name type="scientific">Senna tora</name>
    <dbReference type="NCBI Taxonomy" id="362788"/>
    <lineage>
        <taxon>Eukaryota</taxon>
        <taxon>Viridiplantae</taxon>
        <taxon>Streptophyta</taxon>
        <taxon>Embryophyta</taxon>
        <taxon>Tracheophyta</taxon>
        <taxon>Spermatophyta</taxon>
        <taxon>Magnoliopsida</taxon>
        <taxon>eudicotyledons</taxon>
        <taxon>Gunneridae</taxon>
        <taxon>Pentapetalae</taxon>
        <taxon>rosids</taxon>
        <taxon>fabids</taxon>
        <taxon>Fabales</taxon>
        <taxon>Fabaceae</taxon>
        <taxon>Caesalpinioideae</taxon>
        <taxon>Cassia clade</taxon>
        <taxon>Senna</taxon>
    </lineage>
</organism>
<keyword evidence="2" id="KW-0548">Nucleotidyltransferase</keyword>
<dbReference type="OrthoDB" id="1306118at2759"/>
<evidence type="ECO:0000256" key="1">
    <source>
        <dbReference type="SAM" id="MobiDB-lite"/>
    </source>
</evidence>
<accession>A0A834WPR9</accession>
<feature type="compositionally biased region" description="Polar residues" evidence="1">
    <location>
        <begin position="85"/>
        <end position="98"/>
    </location>
</feature>
<proteinExistence type="predicted"/>
<dbReference type="InterPro" id="IPR044730">
    <property type="entry name" value="RNase_H-like_dom_plant"/>
</dbReference>
<comment type="caution">
    <text evidence="2">The sequence shown here is derived from an EMBL/GenBank/DDBJ whole genome shotgun (WGS) entry which is preliminary data.</text>
</comment>
<feature type="compositionally biased region" description="Basic and acidic residues" evidence="1">
    <location>
        <begin position="102"/>
        <end position="122"/>
    </location>
</feature>
<dbReference type="EMBL" id="JAAIUW010000006">
    <property type="protein sequence ID" value="KAF7827181.1"/>
    <property type="molecule type" value="Genomic_DNA"/>
</dbReference>
<keyword evidence="3" id="KW-1185">Reference proteome</keyword>
<feature type="region of interest" description="Disordered" evidence="1">
    <location>
        <begin position="1"/>
        <end position="21"/>
    </location>
</feature>